<evidence type="ECO:0000313" key="2">
    <source>
        <dbReference type="EMBL" id="ADU32311.1"/>
    </source>
</evidence>
<feature type="transmembrane region" description="Helical" evidence="1">
    <location>
        <begin position="41"/>
        <end position="70"/>
    </location>
</feature>
<dbReference type="EMBL" id="CP002394">
    <property type="protein sequence ID" value="ADU32311.1"/>
    <property type="molecule type" value="Genomic_DNA"/>
</dbReference>
<reference evidence="2" key="1">
    <citation type="submission" date="2010-12" db="EMBL/GenBank/DDBJ databases">
        <title>Complete sequence of Bacillus cellulosilyticus DSM 2522.</title>
        <authorList>
            <consortium name="US DOE Joint Genome Institute"/>
            <person name="Lucas S."/>
            <person name="Copeland A."/>
            <person name="Lapidus A."/>
            <person name="Cheng J.-F."/>
            <person name="Bruce D."/>
            <person name="Goodwin L."/>
            <person name="Pitluck S."/>
            <person name="Chertkov O."/>
            <person name="Detter J.C."/>
            <person name="Han C."/>
            <person name="Tapia R."/>
            <person name="Land M."/>
            <person name="Hauser L."/>
            <person name="Jeffries C."/>
            <person name="Kyrpides N."/>
            <person name="Ivanova N."/>
            <person name="Mikhailova N."/>
            <person name="Brumm P."/>
            <person name="Mead D."/>
            <person name="Woyke T."/>
        </authorList>
    </citation>
    <scope>NUCLEOTIDE SEQUENCE [LARGE SCALE GENOMIC DNA]</scope>
    <source>
        <strain evidence="2">DSM 2522</strain>
    </source>
</reference>
<evidence type="ECO:0000256" key="1">
    <source>
        <dbReference type="SAM" id="Phobius"/>
    </source>
</evidence>
<organism evidence="2 3">
    <name type="scientific">Evansella cellulosilytica (strain ATCC 21833 / DSM 2522 / FERM P-1141 / JCM 9156 / N-4)</name>
    <name type="common">Bacillus cellulosilyticus</name>
    <dbReference type="NCBI Taxonomy" id="649639"/>
    <lineage>
        <taxon>Bacteria</taxon>
        <taxon>Bacillati</taxon>
        <taxon>Bacillota</taxon>
        <taxon>Bacilli</taxon>
        <taxon>Bacillales</taxon>
        <taxon>Bacillaceae</taxon>
        <taxon>Evansella</taxon>
    </lineage>
</organism>
<accession>E6TXB6</accession>
<keyword evidence="1" id="KW-0472">Membrane</keyword>
<dbReference type="AlphaFoldDB" id="E6TXB6"/>
<proteinExistence type="predicted"/>
<dbReference type="HOGENOM" id="CLU_2300029_0_0_9"/>
<name>E6TXB6_EVAC2</name>
<evidence type="ECO:0000313" key="3">
    <source>
        <dbReference type="Proteomes" id="UP000001401"/>
    </source>
</evidence>
<gene>
    <name evidence="2" type="ordered locus">Bcell_4081</name>
</gene>
<keyword evidence="3" id="KW-1185">Reference proteome</keyword>
<dbReference type="KEGG" id="bco:Bcell_4081"/>
<feature type="transmembrane region" description="Helical" evidence="1">
    <location>
        <begin position="7"/>
        <end position="29"/>
    </location>
</feature>
<keyword evidence="1" id="KW-0812">Transmembrane</keyword>
<feature type="transmembrane region" description="Helical" evidence="1">
    <location>
        <begin position="82"/>
        <end position="99"/>
    </location>
</feature>
<dbReference type="Proteomes" id="UP000001401">
    <property type="component" value="Chromosome"/>
</dbReference>
<keyword evidence="1" id="KW-1133">Transmembrane helix</keyword>
<protein>
    <submittedName>
        <fullName evidence="2">Uncharacterized protein</fullName>
    </submittedName>
</protein>
<sequence length="100" mass="11633">MENHLNSLLYFPIYIFPIIGVVAVGFFFSENRKEEALFLKLVGFFFLGTLIFWYSFFPIAVGLAVGFYLIHRFRKVNVKAKRIVLICGFIVAVISEWIVF</sequence>